<name>A0A4Q1DCE5_9BACT</name>
<keyword evidence="1" id="KW-0808">Transferase</keyword>
<evidence type="ECO:0000313" key="1">
    <source>
        <dbReference type="EMBL" id="RXK87184.1"/>
    </source>
</evidence>
<dbReference type="InterPro" id="IPR029063">
    <property type="entry name" value="SAM-dependent_MTases_sf"/>
</dbReference>
<sequence length="300" mass="34147">MSEKITYTSCPACKSGDIFPVLKAKDYTVSKETFDIWECKSCTLRFTQEVPVAEAIGKYYQSEAYVSHSDTKKGLINRLYHLVRSYTLQSKRKLVSRLSGIRSGNLLDVGAGTGAFAATMQQAGWQVTGLEPDDTARNNALRQHGLALQSLDNLYQLPAQQFDVITMWHVLEHVHDLHGYLSTYRNVIKPGGTLLIAVPNYTSRDAQEYGEYWAAYDVPRHLYHFSPKSMGMLLEQHGFEVTKHQPMWFDSFYVSMLSEQYRSGKQRLLPAFFSGWHSNRKASAHPEKCSSVIYIARIKK</sequence>
<proteinExistence type="predicted"/>
<dbReference type="Pfam" id="PF13489">
    <property type="entry name" value="Methyltransf_23"/>
    <property type="match status" value="1"/>
</dbReference>
<dbReference type="EMBL" id="SDHZ01000001">
    <property type="protein sequence ID" value="RXK87184.1"/>
    <property type="molecule type" value="Genomic_DNA"/>
</dbReference>
<organism evidence="1 2">
    <name type="scientific">Filimonas effusa</name>
    <dbReference type="NCBI Taxonomy" id="2508721"/>
    <lineage>
        <taxon>Bacteria</taxon>
        <taxon>Pseudomonadati</taxon>
        <taxon>Bacteroidota</taxon>
        <taxon>Chitinophagia</taxon>
        <taxon>Chitinophagales</taxon>
        <taxon>Chitinophagaceae</taxon>
        <taxon>Filimonas</taxon>
    </lineage>
</organism>
<keyword evidence="1" id="KW-0489">Methyltransferase</keyword>
<dbReference type="Gene3D" id="3.40.50.150">
    <property type="entry name" value="Vaccinia Virus protein VP39"/>
    <property type="match status" value="1"/>
</dbReference>
<dbReference type="AlphaFoldDB" id="A0A4Q1DCE5"/>
<dbReference type="GO" id="GO:0008168">
    <property type="term" value="F:methyltransferase activity"/>
    <property type="evidence" value="ECO:0007669"/>
    <property type="project" value="UniProtKB-KW"/>
</dbReference>
<dbReference type="GO" id="GO:0032259">
    <property type="term" value="P:methylation"/>
    <property type="evidence" value="ECO:0007669"/>
    <property type="project" value="UniProtKB-KW"/>
</dbReference>
<gene>
    <name evidence="1" type="ORF">ESB13_10505</name>
</gene>
<accession>A0A4Q1DCE5</accession>
<protein>
    <submittedName>
        <fullName evidence="1">Class I SAM-dependent methyltransferase</fullName>
    </submittedName>
</protein>
<dbReference type="RefSeq" id="WP_129002934.1">
    <property type="nucleotide sequence ID" value="NZ_SDHZ01000001.1"/>
</dbReference>
<dbReference type="PANTHER" id="PTHR43861">
    <property type="entry name" value="TRANS-ACONITATE 2-METHYLTRANSFERASE-RELATED"/>
    <property type="match status" value="1"/>
</dbReference>
<dbReference type="SUPFAM" id="SSF53335">
    <property type="entry name" value="S-adenosyl-L-methionine-dependent methyltransferases"/>
    <property type="match status" value="1"/>
</dbReference>
<dbReference type="Proteomes" id="UP000290545">
    <property type="component" value="Unassembled WGS sequence"/>
</dbReference>
<reference evidence="1 2" key="1">
    <citation type="submission" date="2019-01" db="EMBL/GenBank/DDBJ databases">
        <title>Filimonas sp. strain TTM-71.</title>
        <authorList>
            <person name="Chen W.-M."/>
        </authorList>
    </citation>
    <scope>NUCLEOTIDE SEQUENCE [LARGE SCALE GENOMIC DNA]</scope>
    <source>
        <strain evidence="1 2">TTM-71</strain>
    </source>
</reference>
<dbReference type="OrthoDB" id="2370471at2"/>
<evidence type="ECO:0000313" key="2">
    <source>
        <dbReference type="Proteomes" id="UP000290545"/>
    </source>
</evidence>
<keyword evidence="2" id="KW-1185">Reference proteome</keyword>
<comment type="caution">
    <text evidence="1">The sequence shown here is derived from an EMBL/GenBank/DDBJ whole genome shotgun (WGS) entry which is preliminary data.</text>
</comment>
<dbReference type="CDD" id="cd02440">
    <property type="entry name" value="AdoMet_MTases"/>
    <property type="match status" value="1"/>
</dbReference>